<reference evidence="2 3" key="1">
    <citation type="journal article" date="2018" name="Front. Plant Sci.">
        <title>Red Clover (Trifolium pratense) and Zigzag Clover (T. medium) - A Picture of Genomic Similarities and Differences.</title>
        <authorList>
            <person name="Dluhosova J."/>
            <person name="Istvanek J."/>
            <person name="Nedelnik J."/>
            <person name="Repkova J."/>
        </authorList>
    </citation>
    <scope>NUCLEOTIDE SEQUENCE [LARGE SCALE GENOMIC DNA]</scope>
    <source>
        <strain evidence="3">cv. 10/8</strain>
        <tissue evidence="2">Leaf</tissue>
    </source>
</reference>
<dbReference type="Pfam" id="PF00665">
    <property type="entry name" value="rve"/>
    <property type="match status" value="1"/>
</dbReference>
<dbReference type="PANTHER" id="PTHR37984">
    <property type="entry name" value="PROTEIN CBG26694"/>
    <property type="match status" value="1"/>
</dbReference>
<dbReference type="PROSITE" id="PS50994">
    <property type="entry name" value="INTEGRASE"/>
    <property type="match status" value="1"/>
</dbReference>
<dbReference type="InterPro" id="IPR001584">
    <property type="entry name" value="Integrase_cat-core"/>
</dbReference>
<proteinExistence type="predicted"/>
<dbReference type="InterPro" id="IPR036397">
    <property type="entry name" value="RNaseH_sf"/>
</dbReference>
<dbReference type="InterPro" id="IPR012337">
    <property type="entry name" value="RNaseH-like_sf"/>
</dbReference>
<accession>A0A392MS50</accession>
<dbReference type="Pfam" id="PF17921">
    <property type="entry name" value="Integrase_H2C2"/>
    <property type="match status" value="1"/>
</dbReference>
<dbReference type="PANTHER" id="PTHR37984:SF5">
    <property type="entry name" value="PROTEIN NYNRIN-LIKE"/>
    <property type="match status" value="1"/>
</dbReference>
<dbReference type="InterPro" id="IPR050951">
    <property type="entry name" value="Retrovirus_Pol_polyprotein"/>
</dbReference>
<dbReference type="InterPro" id="IPR041588">
    <property type="entry name" value="Integrase_H2C2"/>
</dbReference>
<dbReference type="Proteomes" id="UP000265520">
    <property type="component" value="Unassembled WGS sequence"/>
</dbReference>
<name>A0A392MS50_9FABA</name>
<organism evidence="2 3">
    <name type="scientific">Trifolium medium</name>
    <dbReference type="NCBI Taxonomy" id="97028"/>
    <lineage>
        <taxon>Eukaryota</taxon>
        <taxon>Viridiplantae</taxon>
        <taxon>Streptophyta</taxon>
        <taxon>Embryophyta</taxon>
        <taxon>Tracheophyta</taxon>
        <taxon>Spermatophyta</taxon>
        <taxon>Magnoliopsida</taxon>
        <taxon>eudicotyledons</taxon>
        <taxon>Gunneridae</taxon>
        <taxon>Pentapetalae</taxon>
        <taxon>rosids</taxon>
        <taxon>fabids</taxon>
        <taxon>Fabales</taxon>
        <taxon>Fabaceae</taxon>
        <taxon>Papilionoideae</taxon>
        <taxon>50 kb inversion clade</taxon>
        <taxon>NPAAA clade</taxon>
        <taxon>Hologalegina</taxon>
        <taxon>IRL clade</taxon>
        <taxon>Trifolieae</taxon>
        <taxon>Trifolium</taxon>
    </lineage>
</organism>
<feature type="domain" description="Integrase catalytic" evidence="1">
    <location>
        <begin position="75"/>
        <end position="236"/>
    </location>
</feature>
<sequence length="323" mass="36842">MLKCVEEGQVEYILNEIHEGINGQHIEGRSLARKALRAGFYWPTMQADAKKHVKNCDKYQRHGDMHLAPPSELRSLSSPWPFAWWGMDILGSFPTASGQNKYLIVVVDYFTKWIEAEPLVKISAFNILRFFKRNILARFGVPLAVVTDNGTQFTYKKFQEFLAKIGTTHHFTSVEHPQTNGKAEAANRVILRGLKRRLGEAKMKWTEELHSVLWSYRTTPHSTTGETPFRLTYGTEAVIPVETGASSHKIEAPVNDDLNSEMLREELDLLEELRDSAALREASLKQKIAIRHDKKVIKRDFDVGSLVLRQNQRDSREGKLAAN</sequence>
<comment type="caution">
    <text evidence="2">The sequence shown here is derived from an EMBL/GenBank/DDBJ whole genome shotgun (WGS) entry which is preliminary data.</text>
</comment>
<keyword evidence="3" id="KW-1185">Reference proteome</keyword>
<protein>
    <submittedName>
        <fullName evidence="2">Gypsy retrotransposon integrase-like protein</fullName>
    </submittedName>
</protein>
<gene>
    <name evidence="2" type="ORF">A2U01_0010769</name>
</gene>
<evidence type="ECO:0000313" key="3">
    <source>
        <dbReference type="Proteomes" id="UP000265520"/>
    </source>
</evidence>
<dbReference type="AlphaFoldDB" id="A0A392MS50"/>
<evidence type="ECO:0000313" key="2">
    <source>
        <dbReference type="EMBL" id="MCH89865.1"/>
    </source>
</evidence>
<dbReference type="SUPFAM" id="SSF53098">
    <property type="entry name" value="Ribonuclease H-like"/>
    <property type="match status" value="1"/>
</dbReference>
<dbReference type="EMBL" id="LXQA010017074">
    <property type="protein sequence ID" value="MCH89865.1"/>
    <property type="molecule type" value="Genomic_DNA"/>
</dbReference>
<dbReference type="GO" id="GO:0003676">
    <property type="term" value="F:nucleic acid binding"/>
    <property type="evidence" value="ECO:0007669"/>
    <property type="project" value="InterPro"/>
</dbReference>
<evidence type="ECO:0000259" key="1">
    <source>
        <dbReference type="PROSITE" id="PS50994"/>
    </source>
</evidence>
<dbReference type="GO" id="GO:0015074">
    <property type="term" value="P:DNA integration"/>
    <property type="evidence" value="ECO:0007669"/>
    <property type="project" value="InterPro"/>
</dbReference>
<dbReference type="Gene3D" id="3.30.420.10">
    <property type="entry name" value="Ribonuclease H-like superfamily/Ribonuclease H"/>
    <property type="match status" value="1"/>
</dbReference>
<dbReference type="Gene3D" id="1.10.340.70">
    <property type="match status" value="1"/>
</dbReference>